<keyword evidence="6 7" id="KW-0949">S-adenosyl-L-methionine</keyword>
<dbReference type="Pfam" id="PF01795">
    <property type="entry name" value="Methyltransf_5"/>
    <property type="match status" value="1"/>
</dbReference>
<name>A0A1V3NN71_9GAMM</name>
<feature type="binding site" evidence="7">
    <location>
        <position position="60"/>
    </location>
    <ligand>
        <name>S-adenosyl-L-methionine</name>
        <dbReference type="ChEBI" id="CHEBI:59789"/>
    </ligand>
</feature>
<dbReference type="SUPFAM" id="SSF81799">
    <property type="entry name" value="Putative methyltransferase TM0872, insert domain"/>
    <property type="match status" value="1"/>
</dbReference>
<feature type="binding site" evidence="7">
    <location>
        <position position="108"/>
    </location>
    <ligand>
        <name>S-adenosyl-L-methionine</name>
        <dbReference type="ChEBI" id="CHEBI:59789"/>
    </ligand>
</feature>
<evidence type="ECO:0000256" key="6">
    <source>
        <dbReference type="ARBA" id="ARBA00022691"/>
    </source>
</evidence>
<dbReference type="PIRSF" id="PIRSF004486">
    <property type="entry name" value="MraW"/>
    <property type="match status" value="1"/>
</dbReference>
<dbReference type="OrthoDB" id="9806637at2"/>
<sequence length="316" mass="35172">MTGGTDPEPEGHRPVLLEEAVEALAVRPDGTYVDATFGRGGHSGRILERLGPRGRLIALDRDPQAAAEAHRRFGADGRFHFERCSFDMLQQVTDRLSVTGKLDGVLLDLGVSSPQLDDPNRGFSFQTDGPLDMRMDPDSGESAAAWLAHAPEAEIAQVLKEYGEERFARRIARRIVETRRDTPIERTGQLAEIVAAAVPSRERHKHPATRTFQAIRIRVNDELESLRRCLAQLPALLAPGGRLAVISFHSLEDRLVKRFMREQAEGERLPRGLPVREGRRGQTLRLVGRAVRPAEEEVKANPRARSAVLRMAERLS</sequence>
<evidence type="ECO:0000256" key="2">
    <source>
        <dbReference type="ARBA" id="ARBA00022490"/>
    </source>
</evidence>
<dbReference type="EMBL" id="MVBK01000027">
    <property type="protein sequence ID" value="OOG26464.1"/>
    <property type="molecule type" value="Genomic_DNA"/>
</dbReference>
<keyword evidence="4 7" id="KW-0489">Methyltransferase</keyword>
<feature type="binding site" evidence="7">
    <location>
        <position position="115"/>
    </location>
    <ligand>
        <name>S-adenosyl-L-methionine</name>
        <dbReference type="ChEBI" id="CHEBI:59789"/>
    </ligand>
</feature>
<comment type="caution">
    <text evidence="8">The sequence shown here is derived from an EMBL/GenBank/DDBJ whole genome shotgun (WGS) entry which is preliminary data.</text>
</comment>
<dbReference type="STRING" id="108003.B1C78_04700"/>
<organism evidence="8 9">
    <name type="scientific">Thioalkalivibrio denitrificans</name>
    <dbReference type="NCBI Taxonomy" id="108003"/>
    <lineage>
        <taxon>Bacteria</taxon>
        <taxon>Pseudomonadati</taxon>
        <taxon>Pseudomonadota</taxon>
        <taxon>Gammaproteobacteria</taxon>
        <taxon>Chromatiales</taxon>
        <taxon>Ectothiorhodospiraceae</taxon>
        <taxon>Thioalkalivibrio</taxon>
    </lineage>
</organism>
<keyword evidence="2 7" id="KW-0963">Cytoplasm</keyword>
<evidence type="ECO:0000256" key="1">
    <source>
        <dbReference type="ARBA" id="ARBA00010396"/>
    </source>
</evidence>
<dbReference type="NCBIfam" id="TIGR00006">
    <property type="entry name" value="16S rRNA (cytosine(1402)-N(4))-methyltransferase RsmH"/>
    <property type="match status" value="1"/>
</dbReference>
<dbReference type="InterPro" id="IPR023397">
    <property type="entry name" value="SAM-dep_MeTrfase_MraW_recog"/>
</dbReference>
<evidence type="ECO:0000256" key="7">
    <source>
        <dbReference type="HAMAP-Rule" id="MF_01007"/>
    </source>
</evidence>
<protein>
    <recommendedName>
        <fullName evidence="7">Ribosomal RNA small subunit methyltransferase H</fullName>
        <ecNumber evidence="7">2.1.1.199</ecNumber>
    </recommendedName>
    <alternativeName>
        <fullName evidence="7">16S rRNA m(4)C1402 methyltransferase</fullName>
    </alternativeName>
    <alternativeName>
        <fullName evidence="7">rRNA (cytosine-N(4)-)-methyltransferase RsmH</fullName>
    </alternativeName>
</protein>
<dbReference type="GO" id="GO:0071424">
    <property type="term" value="F:rRNA (cytosine-N4-)-methyltransferase activity"/>
    <property type="evidence" value="ECO:0007669"/>
    <property type="project" value="UniProtKB-UniRule"/>
</dbReference>
<proteinExistence type="inferred from homology"/>
<keyword evidence="9" id="KW-1185">Reference proteome</keyword>
<evidence type="ECO:0000256" key="3">
    <source>
        <dbReference type="ARBA" id="ARBA00022552"/>
    </source>
</evidence>
<gene>
    <name evidence="7" type="primary">rsmH</name>
    <name evidence="8" type="ORF">B1C78_04700</name>
</gene>
<dbReference type="GO" id="GO:0005737">
    <property type="term" value="C:cytoplasm"/>
    <property type="evidence" value="ECO:0007669"/>
    <property type="project" value="UniProtKB-SubCell"/>
</dbReference>
<dbReference type="HAMAP" id="MF_01007">
    <property type="entry name" value="16SrRNA_methyltr_H"/>
    <property type="match status" value="1"/>
</dbReference>
<evidence type="ECO:0000256" key="4">
    <source>
        <dbReference type="ARBA" id="ARBA00022603"/>
    </source>
</evidence>
<dbReference type="InterPro" id="IPR029063">
    <property type="entry name" value="SAM-dependent_MTases_sf"/>
</dbReference>
<dbReference type="InterPro" id="IPR002903">
    <property type="entry name" value="RsmH"/>
</dbReference>
<dbReference type="FunFam" id="1.10.150.170:FF:000001">
    <property type="entry name" value="Ribosomal RNA small subunit methyltransferase H"/>
    <property type="match status" value="1"/>
</dbReference>
<dbReference type="EC" id="2.1.1.199" evidence="7"/>
<evidence type="ECO:0000313" key="8">
    <source>
        <dbReference type="EMBL" id="OOG26464.1"/>
    </source>
</evidence>
<dbReference type="Gene3D" id="1.10.150.170">
    <property type="entry name" value="Putative methyltransferase TM0872, insert domain"/>
    <property type="match status" value="1"/>
</dbReference>
<comment type="function">
    <text evidence="7">Specifically methylates the N4 position of cytidine in position 1402 (C1402) of 16S rRNA.</text>
</comment>
<dbReference type="AlphaFoldDB" id="A0A1V3NN71"/>
<dbReference type="RefSeq" id="WP_077277985.1">
    <property type="nucleotide sequence ID" value="NZ_MVBK01000027.1"/>
</dbReference>
<dbReference type="Proteomes" id="UP000189462">
    <property type="component" value="Unassembled WGS sequence"/>
</dbReference>
<feature type="binding site" evidence="7">
    <location>
        <position position="86"/>
    </location>
    <ligand>
        <name>S-adenosyl-L-methionine</name>
        <dbReference type="ChEBI" id="CHEBI:59789"/>
    </ligand>
</feature>
<accession>A0A1V3NN71</accession>
<feature type="binding site" evidence="7">
    <location>
        <begin position="40"/>
        <end position="42"/>
    </location>
    <ligand>
        <name>S-adenosyl-L-methionine</name>
        <dbReference type="ChEBI" id="CHEBI:59789"/>
    </ligand>
</feature>
<evidence type="ECO:0000256" key="5">
    <source>
        <dbReference type="ARBA" id="ARBA00022679"/>
    </source>
</evidence>
<dbReference type="PANTHER" id="PTHR11265:SF0">
    <property type="entry name" value="12S RRNA N4-METHYLCYTIDINE METHYLTRANSFERASE"/>
    <property type="match status" value="1"/>
</dbReference>
<dbReference type="PANTHER" id="PTHR11265">
    <property type="entry name" value="S-ADENOSYL-METHYLTRANSFERASE MRAW"/>
    <property type="match status" value="1"/>
</dbReference>
<comment type="subcellular location">
    <subcellularLocation>
        <location evidence="7">Cytoplasm</location>
    </subcellularLocation>
</comment>
<comment type="catalytic activity">
    <reaction evidence="7">
        <text>cytidine(1402) in 16S rRNA + S-adenosyl-L-methionine = N(4)-methylcytidine(1402) in 16S rRNA + S-adenosyl-L-homocysteine + H(+)</text>
        <dbReference type="Rhea" id="RHEA:42928"/>
        <dbReference type="Rhea" id="RHEA-COMP:10286"/>
        <dbReference type="Rhea" id="RHEA-COMP:10287"/>
        <dbReference type="ChEBI" id="CHEBI:15378"/>
        <dbReference type="ChEBI" id="CHEBI:57856"/>
        <dbReference type="ChEBI" id="CHEBI:59789"/>
        <dbReference type="ChEBI" id="CHEBI:74506"/>
        <dbReference type="ChEBI" id="CHEBI:82748"/>
        <dbReference type="EC" id="2.1.1.199"/>
    </reaction>
</comment>
<dbReference type="Gene3D" id="3.40.50.150">
    <property type="entry name" value="Vaccinia Virus protein VP39"/>
    <property type="match status" value="1"/>
</dbReference>
<dbReference type="SUPFAM" id="SSF53335">
    <property type="entry name" value="S-adenosyl-L-methionine-dependent methyltransferases"/>
    <property type="match status" value="1"/>
</dbReference>
<keyword evidence="3 7" id="KW-0698">rRNA processing</keyword>
<keyword evidence="5 7" id="KW-0808">Transferase</keyword>
<comment type="similarity">
    <text evidence="1 7">Belongs to the methyltransferase superfamily. RsmH family.</text>
</comment>
<reference evidence="8 9" key="1">
    <citation type="submission" date="2017-02" db="EMBL/GenBank/DDBJ databases">
        <title>Genomic diversity within the haloalkaliphilic genus Thioalkalivibrio.</title>
        <authorList>
            <person name="Ahn A.-C."/>
            <person name="Meier-Kolthoff J."/>
            <person name="Overmars L."/>
            <person name="Richter M."/>
            <person name="Woyke T."/>
            <person name="Sorokin D.Y."/>
            <person name="Muyzer G."/>
        </authorList>
    </citation>
    <scope>NUCLEOTIDE SEQUENCE [LARGE SCALE GENOMIC DNA]</scope>
    <source>
        <strain evidence="8 9">ALJD</strain>
    </source>
</reference>
<dbReference type="GO" id="GO:0070475">
    <property type="term" value="P:rRNA base methylation"/>
    <property type="evidence" value="ECO:0007669"/>
    <property type="project" value="UniProtKB-UniRule"/>
</dbReference>
<evidence type="ECO:0000313" key="9">
    <source>
        <dbReference type="Proteomes" id="UP000189462"/>
    </source>
</evidence>